<feature type="signal peptide" evidence="13">
    <location>
        <begin position="1"/>
        <end position="25"/>
    </location>
</feature>
<gene>
    <name evidence="16" type="ORF">P5673_001164</name>
</gene>
<feature type="chain" id="PRO_5042205626" evidence="13">
    <location>
        <begin position="26"/>
        <end position="510"/>
    </location>
</feature>
<keyword evidence="17" id="KW-1185">Reference proteome</keyword>
<dbReference type="InterPro" id="IPR017850">
    <property type="entry name" value="Alkaline_phosphatase_core_sf"/>
</dbReference>
<reference evidence="16" key="1">
    <citation type="journal article" date="2023" name="G3 (Bethesda)">
        <title>Whole genome assembly and annotation of the endangered Caribbean coral Acropora cervicornis.</title>
        <authorList>
            <person name="Selwyn J.D."/>
            <person name="Vollmer S.V."/>
        </authorList>
    </citation>
    <scope>NUCLEOTIDE SEQUENCE</scope>
    <source>
        <strain evidence="16">K2</strain>
    </source>
</reference>
<comment type="subcellular location">
    <subcellularLocation>
        <location evidence="2">Cell membrane</location>
        <topology evidence="2">Single-pass type I membrane protein</topology>
    </subcellularLocation>
    <subcellularLocation>
        <location evidence="1">Endoplasmic reticulum membrane</location>
        <topology evidence="1">Single-pass type I membrane protein</topology>
    </subcellularLocation>
    <subcellularLocation>
        <location evidence="3">Vesicle</location>
    </subcellularLocation>
</comment>
<feature type="domain" description="Renin receptor N-terminal" evidence="15">
    <location>
        <begin position="41"/>
        <end position="136"/>
    </location>
</feature>
<protein>
    <submittedName>
        <fullName evidence="16">ATPase H(+)-transporting accessory protein 2</fullName>
    </submittedName>
</protein>
<dbReference type="GO" id="GO:0038023">
    <property type="term" value="F:signaling receptor activity"/>
    <property type="evidence" value="ECO:0007669"/>
    <property type="project" value="InterPro"/>
</dbReference>
<evidence type="ECO:0000256" key="7">
    <source>
        <dbReference type="ARBA" id="ARBA00022729"/>
    </source>
</evidence>
<evidence type="ECO:0000256" key="5">
    <source>
        <dbReference type="ARBA" id="ARBA00022685"/>
    </source>
</evidence>
<dbReference type="EMBL" id="JARQWQ010000002">
    <property type="protein sequence ID" value="KAK2573507.1"/>
    <property type="molecule type" value="Genomic_DNA"/>
</dbReference>
<dbReference type="PANTHER" id="PTHR13351:SF1">
    <property type="entry name" value="RENIN RECEPTOR"/>
    <property type="match status" value="1"/>
</dbReference>
<feature type="transmembrane region" description="Helical" evidence="12">
    <location>
        <begin position="469"/>
        <end position="491"/>
    </location>
</feature>
<dbReference type="GO" id="GO:0009897">
    <property type="term" value="C:external side of plasma membrane"/>
    <property type="evidence" value="ECO:0007669"/>
    <property type="project" value="TreeGrafter"/>
</dbReference>
<evidence type="ECO:0000256" key="3">
    <source>
        <dbReference type="ARBA" id="ARBA00004373"/>
    </source>
</evidence>
<proteinExistence type="predicted"/>
<dbReference type="InterPro" id="IPR012493">
    <property type="entry name" value="Renin_rcpt"/>
</dbReference>
<evidence type="ECO:0000259" key="15">
    <source>
        <dbReference type="Pfam" id="PF25294"/>
    </source>
</evidence>
<dbReference type="InterPro" id="IPR057318">
    <property type="entry name" value="RENR_N"/>
</dbReference>
<keyword evidence="4" id="KW-1003">Cell membrane</keyword>
<sequence length="510" mass="56512">MAAKKVVLPLCLFFISAASISFNHAKESIFIEEADKKTDASKFIIAHSPSYVTFLPNADAIASDEISSVILLALGISPRKELDWAGLLAGDVFRRPKANVLITVEGVTKDDNFDLAGRAASYPFMKSAGATSLAGVLSTSSVTQENLASRVTTLFGGKSLTVSASGSEMLAAAGHAEGKHSHTMFWNQREERFQQSDDKVQGLDNWSSSKKEKLPKYRSLADMGDMSFSYWKRVLLSNSVKFSPSTKEFTVSVPDKGNAVFNMDKKEDFLLFAEVDAILQILENLNSDVKLVQDGVPDIFSLSFSSVKALRRRYGDTSLQAEGAVRFLQDMIPTIVKKFTDLYNGNVLVGVLSLEWQGDLQTKYPQEMQGVFQVIRPYLSAQSVDTFHDGLPSVSLKDDLEDSVKESLCNSLQNRLLSVQSPLRVTCGGKHRERRAAPVTQSLTGEPPDLSKRNLATKYTEDYPVIFNIWLWLVIIIALSLYVVCLIMWYMDPGSDSIIYRMTSQRIKAD</sequence>
<dbReference type="Proteomes" id="UP001249851">
    <property type="component" value="Unassembled WGS sequence"/>
</dbReference>
<dbReference type="GO" id="GO:0098588">
    <property type="term" value="C:bounding membrane of organelle"/>
    <property type="evidence" value="ECO:0007669"/>
    <property type="project" value="UniProtKB-ARBA"/>
</dbReference>
<evidence type="ECO:0000256" key="11">
    <source>
        <dbReference type="ARBA" id="ARBA00023170"/>
    </source>
</evidence>
<organism evidence="16 17">
    <name type="scientific">Acropora cervicornis</name>
    <name type="common">Staghorn coral</name>
    <dbReference type="NCBI Taxonomy" id="6130"/>
    <lineage>
        <taxon>Eukaryota</taxon>
        <taxon>Metazoa</taxon>
        <taxon>Cnidaria</taxon>
        <taxon>Anthozoa</taxon>
        <taxon>Hexacorallia</taxon>
        <taxon>Scleractinia</taxon>
        <taxon>Astrocoeniina</taxon>
        <taxon>Acroporidae</taxon>
        <taxon>Acropora</taxon>
    </lineage>
</organism>
<evidence type="ECO:0000256" key="4">
    <source>
        <dbReference type="ARBA" id="ARBA00022475"/>
    </source>
</evidence>
<feature type="domain" description="Renin receptor N-terminal" evidence="15">
    <location>
        <begin position="261"/>
        <end position="354"/>
    </location>
</feature>
<dbReference type="Pfam" id="PF07850">
    <property type="entry name" value="Renin_r"/>
    <property type="match status" value="1"/>
</dbReference>
<dbReference type="Gene3D" id="3.40.720.10">
    <property type="entry name" value="Alkaline Phosphatase, subunit A"/>
    <property type="match status" value="1"/>
</dbReference>
<evidence type="ECO:0000313" key="16">
    <source>
        <dbReference type="EMBL" id="KAK2573507.1"/>
    </source>
</evidence>
<keyword evidence="9 12" id="KW-1133">Transmembrane helix</keyword>
<dbReference type="InterPro" id="IPR056780">
    <property type="entry name" value="Renin_r_C"/>
</dbReference>
<dbReference type="GO" id="GO:0031982">
    <property type="term" value="C:vesicle"/>
    <property type="evidence" value="ECO:0007669"/>
    <property type="project" value="UniProtKB-SubCell"/>
</dbReference>
<evidence type="ECO:0000256" key="2">
    <source>
        <dbReference type="ARBA" id="ARBA00004251"/>
    </source>
</evidence>
<evidence type="ECO:0000256" key="9">
    <source>
        <dbReference type="ARBA" id="ARBA00022989"/>
    </source>
</evidence>
<keyword evidence="11" id="KW-0675">Receptor</keyword>
<evidence type="ECO:0000256" key="10">
    <source>
        <dbReference type="ARBA" id="ARBA00023136"/>
    </source>
</evidence>
<keyword evidence="8" id="KW-0256">Endoplasmic reticulum</keyword>
<evidence type="ECO:0000259" key="14">
    <source>
        <dbReference type="Pfam" id="PF07850"/>
    </source>
</evidence>
<dbReference type="Pfam" id="PF25294">
    <property type="entry name" value="RENR_N"/>
    <property type="match status" value="2"/>
</dbReference>
<evidence type="ECO:0000313" key="17">
    <source>
        <dbReference type="Proteomes" id="UP001249851"/>
    </source>
</evidence>
<keyword evidence="10 12" id="KW-0472">Membrane</keyword>
<dbReference type="AlphaFoldDB" id="A0AAD9R5N4"/>
<keyword evidence="6 12" id="KW-0812">Transmembrane</keyword>
<keyword evidence="7 13" id="KW-0732">Signal</keyword>
<comment type="caution">
    <text evidence="16">The sequence shown here is derived from an EMBL/GenBank/DDBJ whole genome shotgun (WGS) entry which is preliminary data.</text>
</comment>
<accession>A0AAD9R5N4</accession>
<keyword evidence="5" id="KW-0165">Cleavage on pair of basic residues</keyword>
<feature type="domain" description="Renin receptor-like C-terminal transmembrane spanning segment" evidence="14">
    <location>
        <begin position="450"/>
        <end position="510"/>
    </location>
</feature>
<dbReference type="GO" id="GO:0005789">
    <property type="term" value="C:endoplasmic reticulum membrane"/>
    <property type="evidence" value="ECO:0007669"/>
    <property type="project" value="UniProtKB-SubCell"/>
</dbReference>
<evidence type="ECO:0000256" key="12">
    <source>
        <dbReference type="SAM" id="Phobius"/>
    </source>
</evidence>
<dbReference type="PANTHER" id="PTHR13351">
    <property type="entry name" value="RENIN RECEPTOR"/>
    <property type="match status" value="1"/>
</dbReference>
<name>A0AAD9R5N4_ACRCE</name>
<evidence type="ECO:0000256" key="13">
    <source>
        <dbReference type="SAM" id="SignalP"/>
    </source>
</evidence>
<evidence type="ECO:0000256" key="6">
    <source>
        <dbReference type="ARBA" id="ARBA00022692"/>
    </source>
</evidence>
<evidence type="ECO:0000256" key="1">
    <source>
        <dbReference type="ARBA" id="ARBA00004115"/>
    </source>
</evidence>
<reference evidence="16" key="2">
    <citation type="journal article" date="2023" name="Science">
        <title>Genomic signatures of disease resistance in endangered staghorn corals.</title>
        <authorList>
            <person name="Vollmer S.V."/>
            <person name="Selwyn J.D."/>
            <person name="Despard B.A."/>
            <person name="Roesel C.L."/>
        </authorList>
    </citation>
    <scope>NUCLEOTIDE SEQUENCE</scope>
    <source>
        <strain evidence="16">K2</strain>
    </source>
</reference>
<evidence type="ECO:0000256" key="8">
    <source>
        <dbReference type="ARBA" id="ARBA00022824"/>
    </source>
</evidence>